<dbReference type="STRING" id="1365824.V5GPE5"/>
<dbReference type="Gene3D" id="3.40.50.1820">
    <property type="entry name" value="alpha/beta hydrolase"/>
    <property type="match status" value="1"/>
</dbReference>
<organism evidence="4 5">
    <name type="scientific">Kalmanozyma brasiliensis (strain GHG001)</name>
    <name type="common">Yeast</name>
    <name type="synonym">Pseudozyma brasiliensis</name>
    <dbReference type="NCBI Taxonomy" id="1365824"/>
    <lineage>
        <taxon>Eukaryota</taxon>
        <taxon>Fungi</taxon>
        <taxon>Dikarya</taxon>
        <taxon>Basidiomycota</taxon>
        <taxon>Ustilaginomycotina</taxon>
        <taxon>Ustilaginomycetes</taxon>
        <taxon>Ustilaginales</taxon>
        <taxon>Ustilaginaceae</taxon>
        <taxon>Kalmanozyma</taxon>
    </lineage>
</organism>
<evidence type="ECO:0000256" key="1">
    <source>
        <dbReference type="SAM" id="MobiDB-lite"/>
    </source>
</evidence>
<feature type="region of interest" description="Disordered" evidence="1">
    <location>
        <begin position="51"/>
        <end position="76"/>
    </location>
</feature>
<evidence type="ECO:0000313" key="5">
    <source>
        <dbReference type="Proteomes" id="UP000019377"/>
    </source>
</evidence>
<accession>V5GPE5</accession>
<dbReference type="OMA" id="HQDYPMI"/>
<dbReference type="Proteomes" id="UP000019377">
    <property type="component" value="Unassembled WGS sequence"/>
</dbReference>
<evidence type="ECO:0000256" key="2">
    <source>
        <dbReference type="SAM" id="Phobius"/>
    </source>
</evidence>
<dbReference type="InterPro" id="IPR018793">
    <property type="entry name" value="Cyt_c_oxidase_assmbl_Pet191"/>
</dbReference>
<name>V5GPE5_KALBG</name>
<feature type="signal peptide" evidence="3">
    <location>
        <begin position="1"/>
        <end position="20"/>
    </location>
</feature>
<feature type="region of interest" description="Disordered" evidence="1">
    <location>
        <begin position="433"/>
        <end position="457"/>
    </location>
</feature>
<keyword evidence="2" id="KW-0472">Membrane</keyword>
<dbReference type="GeneID" id="27420041"/>
<dbReference type="OrthoDB" id="282149at2759"/>
<feature type="region of interest" description="Disordered" evidence="1">
    <location>
        <begin position="578"/>
        <end position="610"/>
    </location>
</feature>
<dbReference type="PANTHER" id="PTHR35560">
    <property type="entry name" value="BLL0132 PROTEIN"/>
    <property type="match status" value="1"/>
</dbReference>
<reference evidence="5" key="1">
    <citation type="journal article" date="2013" name="Genome Announc.">
        <title>Draft genome sequence of Pseudozyma brasiliensis sp. nov. strain GHG001, a high producer of endo-1,4-xylanase isolated from an insect pest of sugarcane.</title>
        <authorList>
            <person name="Oliveira J.V.D.C."/>
            <person name="dos Santos R.A.C."/>
            <person name="Borges T.A."/>
            <person name="Riano-Pachon D.M."/>
            <person name="Goldman G.H."/>
        </authorList>
    </citation>
    <scope>NUCLEOTIDE SEQUENCE [LARGE SCALE GENOMIC DNA]</scope>
    <source>
        <strain evidence="5">GHG001</strain>
    </source>
</reference>
<proteinExistence type="predicted"/>
<gene>
    <name evidence="4" type="ORF">PSEUBRA_SCAF2g02972</name>
</gene>
<keyword evidence="2" id="KW-0812">Transmembrane</keyword>
<dbReference type="PROSITE" id="PS51808">
    <property type="entry name" value="CHCH"/>
    <property type="match status" value="1"/>
</dbReference>
<dbReference type="SUPFAM" id="SSF53474">
    <property type="entry name" value="alpha/beta-Hydrolases"/>
    <property type="match status" value="1"/>
</dbReference>
<dbReference type="eggNOG" id="KOG4114">
    <property type="taxonomic scope" value="Eukaryota"/>
</dbReference>
<feature type="compositionally biased region" description="Low complexity" evidence="1">
    <location>
        <begin position="580"/>
        <end position="595"/>
    </location>
</feature>
<dbReference type="HOGENOM" id="CLU_023751_4_0_1"/>
<dbReference type="PANTHER" id="PTHR35560:SF3">
    <property type="entry name" value="PEPTIDASE S9 PROLYL OLIGOPEPTIDASE CATALYTIC DOMAIN-CONTAINING PROTEIN"/>
    <property type="match status" value="1"/>
</dbReference>
<keyword evidence="2" id="KW-1133">Transmembrane helix</keyword>
<feature type="compositionally biased region" description="Low complexity" evidence="1">
    <location>
        <begin position="56"/>
        <end position="66"/>
    </location>
</feature>
<feature type="transmembrane region" description="Helical" evidence="2">
    <location>
        <begin position="469"/>
        <end position="489"/>
    </location>
</feature>
<keyword evidence="3" id="KW-0732">Signal</keyword>
<feature type="chain" id="PRO_5004733905" evidence="3">
    <location>
        <begin position="21"/>
        <end position="610"/>
    </location>
</feature>
<evidence type="ECO:0000256" key="3">
    <source>
        <dbReference type="SAM" id="SignalP"/>
    </source>
</evidence>
<dbReference type="InterPro" id="IPR029058">
    <property type="entry name" value="AB_hydrolase_fold"/>
</dbReference>
<dbReference type="Pfam" id="PF10203">
    <property type="entry name" value="Pet191_N"/>
    <property type="match status" value="1"/>
</dbReference>
<protein>
    <submittedName>
        <fullName evidence="4">Uncharacterized protein</fullName>
    </submittedName>
</protein>
<keyword evidence="5" id="KW-1185">Reference proteome</keyword>
<dbReference type="EMBL" id="KI545862">
    <property type="protein sequence ID" value="EST07842.1"/>
    <property type="molecule type" value="Genomic_DNA"/>
</dbReference>
<dbReference type="AlphaFoldDB" id="V5GPE5"/>
<sequence>MHLLFRPALVLTLVCSLVAAHSYDRLYKRQSQFQYIADEQDPLKAAADIQQMPGVPNSSSDSNPDDLIIKDDGGSSNPPWLSQIPFVQTPSVENMQVASGQMGWKDVPELDGFTLNRTFHVLPNLTMPMYISQTYRPGEDNSRIQRAVITMPGKPRDSWKYANLFRNALTIAASNPDNGIVADQVMIIGPAFLNSDDKEAGAVKDGELYWHGSQWQSGRKARNEPQTNLSSYHVLDNITDWIFQSGEFPSIKQVVFGGHSMGGQAVQRYSVLKKTKEYDDNVHFWVANPGSWAWLDDQRPYQNGSCHGWDSWGYGIGNASSIIGYARRDVNASREAIVNRFRSRKVHYAVGLVDTGPGDTHCQAKTQGGSHLDRGSQFVLALGRLGGFPETQSFDVIEGTSHQDYPMIRADKSIRRIFLSDFNTSFPLLANVTSPGDRPPHSHHNGTHEEPKPKPKAFNTPKLRITASALLGGSALFILAFFTLLPYVFTDNFDEKSYEVEMSRDVKESISHKMVGSCQHIRTDLTECILKSDCFTKHGNSAQECIQSHMAELPLECQQLYKSFVECRRGMLDMRKRFRGNAPPTAGANNATGGTSQVDAAGTGSTGSSR</sequence>
<evidence type="ECO:0000313" key="4">
    <source>
        <dbReference type="EMBL" id="EST07842.1"/>
    </source>
</evidence>